<gene>
    <name evidence="11" type="ORF">CLV57_0693</name>
</gene>
<evidence type="ECO:0000256" key="4">
    <source>
        <dbReference type="ARBA" id="ARBA00022692"/>
    </source>
</evidence>
<feature type="transmembrane region" description="Helical" evidence="9">
    <location>
        <begin position="108"/>
        <end position="128"/>
    </location>
</feature>
<evidence type="ECO:0000256" key="9">
    <source>
        <dbReference type="SAM" id="Phobius"/>
    </source>
</evidence>
<dbReference type="InterPro" id="IPR051474">
    <property type="entry name" value="Anti-sigma-K/W_factor"/>
</dbReference>
<dbReference type="PANTHER" id="PTHR37461">
    <property type="entry name" value="ANTI-SIGMA-K FACTOR RSKA"/>
    <property type="match status" value="1"/>
</dbReference>
<dbReference type="PANTHER" id="PTHR37461:SF1">
    <property type="entry name" value="ANTI-SIGMA-K FACTOR RSKA"/>
    <property type="match status" value="1"/>
</dbReference>
<dbReference type="EMBL" id="PGFJ01000001">
    <property type="protein sequence ID" value="PJJ83700.1"/>
    <property type="molecule type" value="Genomic_DNA"/>
</dbReference>
<dbReference type="Gene3D" id="1.10.10.1320">
    <property type="entry name" value="Anti-sigma factor, zinc-finger domain"/>
    <property type="match status" value="1"/>
</dbReference>
<evidence type="ECO:0000256" key="1">
    <source>
        <dbReference type="ARBA" id="ARBA00004167"/>
    </source>
</evidence>
<reference evidence="11 12" key="1">
    <citation type="submission" date="2017-11" db="EMBL/GenBank/DDBJ databases">
        <title>Genomic Encyclopedia of Archaeal and Bacterial Type Strains, Phase II (KMG-II): From Individual Species to Whole Genera.</title>
        <authorList>
            <person name="Goeker M."/>
        </authorList>
    </citation>
    <scope>NUCLEOTIDE SEQUENCE [LARGE SCALE GENOMIC DNA]</scope>
    <source>
        <strain evidence="11 12">DSM 28175</strain>
    </source>
</reference>
<dbReference type="InterPro" id="IPR041916">
    <property type="entry name" value="Anti_sigma_zinc_sf"/>
</dbReference>
<dbReference type="RefSeq" id="WP_100339943.1">
    <property type="nucleotide sequence ID" value="NZ_PGFJ01000001.1"/>
</dbReference>
<protein>
    <recommendedName>
        <fullName evidence="8">Regulator of SigK</fullName>
    </recommendedName>
    <alternativeName>
        <fullName evidence="7">Sigma-K anti-sigma factor RskA</fullName>
    </alternativeName>
</protein>
<keyword evidence="12" id="KW-1185">Reference proteome</keyword>
<dbReference type="GO" id="GO:0005886">
    <property type="term" value="C:plasma membrane"/>
    <property type="evidence" value="ECO:0007669"/>
    <property type="project" value="UniProtKB-SubCell"/>
</dbReference>
<dbReference type="Proteomes" id="UP000242687">
    <property type="component" value="Unassembled WGS sequence"/>
</dbReference>
<sequence length="274" mass="30382">MNEVKAYIESGILELYVLGDVSPEERVQVEQMAATHPAIKAELHEVEQAMEFYAEENAVQPSEQHRARTLGSVLTNFADDTTFDKKRTQPEANVVQLNPPGKGSFYKYAFAASLVMLIGSLVALYNVYNKLQHSNQQLLVLNTQNERFSKVINQMGEEISVFRDPSFKLLTLKGTDKMPSAKMTVAWSPVKKKVMIDMGGTELPKNDTNHQYQLWAIVNGKPVDLGVFDKAIADSVDMVPMKPVALASAFAVTLEPRGGSVNPTMNEMVVIGQF</sequence>
<dbReference type="Pfam" id="PF10099">
    <property type="entry name" value="RskA_C"/>
    <property type="match status" value="1"/>
</dbReference>
<evidence type="ECO:0000256" key="2">
    <source>
        <dbReference type="ARBA" id="ARBA00004236"/>
    </source>
</evidence>
<proteinExistence type="predicted"/>
<dbReference type="OrthoDB" id="1420916at2"/>
<dbReference type="GO" id="GO:0016989">
    <property type="term" value="F:sigma factor antagonist activity"/>
    <property type="evidence" value="ECO:0007669"/>
    <property type="project" value="TreeGrafter"/>
</dbReference>
<dbReference type="GO" id="GO:0006417">
    <property type="term" value="P:regulation of translation"/>
    <property type="evidence" value="ECO:0007669"/>
    <property type="project" value="TreeGrafter"/>
</dbReference>
<evidence type="ECO:0000313" key="12">
    <source>
        <dbReference type="Proteomes" id="UP000242687"/>
    </source>
</evidence>
<keyword evidence="5 9" id="KW-1133">Transmembrane helix</keyword>
<comment type="caution">
    <text evidence="11">The sequence shown here is derived from an EMBL/GenBank/DDBJ whole genome shotgun (WGS) entry which is preliminary data.</text>
</comment>
<evidence type="ECO:0000256" key="3">
    <source>
        <dbReference type="ARBA" id="ARBA00022475"/>
    </source>
</evidence>
<evidence type="ECO:0000313" key="11">
    <source>
        <dbReference type="EMBL" id="PJJ83700.1"/>
    </source>
</evidence>
<keyword evidence="6 9" id="KW-0472">Membrane</keyword>
<evidence type="ECO:0000256" key="8">
    <source>
        <dbReference type="ARBA" id="ARBA00030803"/>
    </source>
</evidence>
<dbReference type="AlphaFoldDB" id="A0A2H9VSA7"/>
<evidence type="ECO:0000256" key="6">
    <source>
        <dbReference type="ARBA" id="ARBA00023136"/>
    </source>
</evidence>
<keyword evidence="4 9" id="KW-0812">Transmembrane</keyword>
<keyword evidence="3" id="KW-1003">Cell membrane</keyword>
<dbReference type="InterPro" id="IPR018764">
    <property type="entry name" value="RskA_C"/>
</dbReference>
<accession>A0A2H9VSA7</accession>
<name>A0A2H9VSA7_9SPHI</name>
<organism evidence="11 12">
    <name type="scientific">Mucilaginibacter auburnensis</name>
    <dbReference type="NCBI Taxonomy" id="1457233"/>
    <lineage>
        <taxon>Bacteria</taxon>
        <taxon>Pseudomonadati</taxon>
        <taxon>Bacteroidota</taxon>
        <taxon>Sphingobacteriia</taxon>
        <taxon>Sphingobacteriales</taxon>
        <taxon>Sphingobacteriaceae</taxon>
        <taxon>Mucilaginibacter</taxon>
    </lineage>
</organism>
<comment type="subcellular location">
    <subcellularLocation>
        <location evidence="2">Cell membrane</location>
    </subcellularLocation>
    <subcellularLocation>
        <location evidence="1">Membrane</location>
        <topology evidence="1">Single-pass membrane protein</topology>
    </subcellularLocation>
</comment>
<feature type="domain" description="Anti-sigma K factor RskA C-terminal" evidence="10">
    <location>
        <begin position="110"/>
        <end position="264"/>
    </location>
</feature>
<evidence type="ECO:0000259" key="10">
    <source>
        <dbReference type="Pfam" id="PF10099"/>
    </source>
</evidence>
<evidence type="ECO:0000256" key="5">
    <source>
        <dbReference type="ARBA" id="ARBA00022989"/>
    </source>
</evidence>
<evidence type="ECO:0000256" key="7">
    <source>
        <dbReference type="ARBA" id="ARBA00029829"/>
    </source>
</evidence>